<comment type="cofactor">
    <cofactor evidence="10 13">
        <name>heme b</name>
        <dbReference type="ChEBI" id="CHEBI:60344"/>
    </cofactor>
    <text evidence="10 13">Binds 1 heme b (iron(II)-protoporphyrin IX) group per subunit.</text>
</comment>
<gene>
    <name evidence="15" type="ORF">PHYPA_021201</name>
</gene>
<feature type="binding site" evidence="10">
    <location>
        <position position="60"/>
    </location>
    <ligand>
        <name>Ca(2+)</name>
        <dbReference type="ChEBI" id="CHEBI:29108"/>
        <label>1</label>
    </ligand>
</feature>
<evidence type="ECO:0000256" key="2">
    <source>
        <dbReference type="ARBA" id="ARBA00012313"/>
    </source>
</evidence>
<dbReference type="HOGENOM" id="CLU_010543_0_1_1"/>
<keyword evidence="10 13" id="KW-0106">Calcium</keyword>
<dbReference type="GO" id="GO:0009505">
    <property type="term" value="C:plant-type cell wall"/>
    <property type="evidence" value="ECO:0000318"/>
    <property type="project" value="GO_Central"/>
</dbReference>
<feature type="active site" description="Proton acceptor" evidence="9">
    <location>
        <position position="54"/>
    </location>
</feature>
<dbReference type="GO" id="GO:0005576">
    <property type="term" value="C:extracellular region"/>
    <property type="evidence" value="ECO:0007669"/>
    <property type="project" value="UniProtKB-SubCell"/>
</dbReference>
<reference evidence="15 17" key="2">
    <citation type="journal article" date="2018" name="Plant J.">
        <title>The Physcomitrella patens chromosome-scale assembly reveals moss genome structure and evolution.</title>
        <authorList>
            <person name="Lang D."/>
            <person name="Ullrich K.K."/>
            <person name="Murat F."/>
            <person name="Fuchs J."/>
            <person name="Jenkins J."/>
            <person name="Haas F.B."/>
            <person name="Piednoel M."/>
            <person name="Gundlach H."/>
            <person name="Van Bel M."/>
            <person name="Meyberg R."/>
            <person name="Vives C."/>
            <person name="Morata J."/>
            <person name="Symeonidi A."/>
            <person name="Hiss M."/>
            <person name="Muchero W."/>
            <person name="Kamisugi Y."/>
            <person name="Saleh O."/>
            <person name="Blanc G."/>
            <person name="Decker E.L."/>
            <person name="van Gessel N."/>
            <person name="Grimwood J."/>
            <person name="Hayes R.D."/>
            <person name="Graham S.W."/>
            <person name="Gunter L.E."/>
            <person name="McDaniel S.F."/>
            <person name="Hoernstein S.N.W."/>
            <person name="Larsson A."/>
            <person name="Li F.W."/>
            <person name="Perroud P.F."/>
            <person name="Phillips J."/>
            <person name="Ranjan P."/>
            <person name="Rokshar D.S."/>
            <person name="Rothfels C.J."/>
            <person name="Schneider L."/>
            <person name="Shu S."/>
            <person name="Stevenson D.W."/>
            <person name="Thummler F."/>
            <person name="Tillich M."/>
            <person name="Villarreal Aguilar J.C."/>
            <person name="Widiez T."/>
            <person name="Wong G.K."/>
            <person name="Wymore A."/>
            <person name="Zhang Y."/>
            <person name="Zimmer A.D."/>
            <person name="Quatrano R.S."/>
            <person name="Mayer K.F.X."/>
            <person name="Goodstein D."/>
            <person name="Casacuberta J.M."/>
            <person name="Vandepoele K."/>
            <person name="Reski R."/>
            <person name="Cuming A.C."/>
            <person name="Tuskan G.A."/>
            <person name="Maumus F."/>
            <person name="Salse J."/>
            <person name="Schmutz J."/>
            <person name="Rensing S.A."/>
        </authorList>
    </citation>
    <scope>NUCLEOTIDE SEQUENCE [LARGE SCALE GENOMIC DNA]</scope>
    <source>
        <strain evidence="16 17">cv. Gransden 2004</strain>
    </source>
</reference>
<keyword evidence="13" id="KW-0376">Hydrogen peroxide</keyword>
<feature type="binding site" evidence="10">
    <location>
        <position position="73"/>
    </location>
    <ligand>
        <name>Ca(2+)</name>
        <dbReference type="ChEBI" id="CHEBI:29108"/>
        <label>1</label>
    </ligand>
</feature>
<keyword evidence="8 12" id="KW-1015">Disulfide bond</keyword>
<dbReference type="PRINTS" id="PR00458">
    <property type="entry name" value="PEROXIDASE"/>
</dbReference>
<feature type="binding site" evidence="10">
    <location>
        <position position="58"/>
    </location>
    <ligand>
        <name>Ca(2+)</name>
        <dbReference type="ChEBI" id="CHEBI:29108"/>
        <label>1</label>
    </ligand>
</feature>
<feature type="binding site" evidence="10">
    <location>
        <position position="237"/>
    </location>
    <ligand>
        <name>Ca(2+)</name>
        <dbReference type="ChEBI" id="CHEBI:29108"/>
        <label>2</label>
    </ligand>
</feature>
<comment type="catalytic activity">
    <reaction evidence="1 13">
        <text>2 a phenolic donor + H2O2 = 2 a phenolic radical donor + 2 H2O</text>
        <dbReference type="Rhea" id="RHEA:56136"/>
        <dbReference type="ChEBI" id="CHEBI:15377"/>
        <dbReference type="ChEBI" id="CHEBI:16240"/>
        <dbReference type="ChEBI" id="CHEBI:139520"/>
        <dbReference type="ChEBI" id="CHEBI:139521"/>
        <dbReference type="EC" id="1.11.1.7"/>
    </reaction>
</comment>
<dbReference type="Gene3D" id="1.10.420.10">
    <property type="entry name" value="Peroxidase, domain 2"/>
    <property type="match status" value="1"/>
</dbReference>
<feature type="disulfide bond" evidence="12">
    <location>
        <begin position="56"/>
        <end position="61"/>
    </location>
</feature>
<dbReference type="FunFam" id="1.10.420.10:FF:000007">
    <property type="entry name" value="Peroxidase"/>
    <property type="match status" value="1"/>
</dbReference>
<evidence type="ECO:0000313" key="17">
    <source>
        <dbReference type="Proteomes" id="UP000006727"/>
    </source>
</evidence>
<dbReference type="AlphaFoldDB" id="A9SIE3"/>
<dbReference type="InterPro" id="IPR033905">
    <property type="entry name" value="Secretory_peroxidase"/>
</dbReference>
<keyword evidence="5 10" id="KW-0479">Metal-binding</keyword>
<evidence type="ECO:0000313" key="15">
    <source>
        <dbReference type="EMBL" id="PNR38090.1"/>
    </source>
</evidence>
<feature type="disulfide bond" evidence="12">
    <location>
        <begin position="23"/>
        <end position="99"/>
    </location>
</feature>
<keyword evidence="17" id="KW-1185">Reference proteome</keyword>
<keyword evidence="3 13" id="KW-0575">Peroxidase</keyword>
<protein>
    <recommendedName>
        <fullName evidence="2 13">Peroxidase</fullName>
        <ecNumber evidence="2 13">1.11.1.7</ecNumber>
    </recommendedName>
</protein>
<dbReference type="CDD" id="cd00693">
    <property type="entry name" value="secretory_peroxidase"/>
    <property type="match status" value="1"/>
</dbReference>
<keyword evidence="6" id="KW-0732">Signal</keyword>
<name>A9SIE3_PHYPA</name>
<evidence type="ECO:0000256" key="13">
    <source>
        <dbReference type="RuleBase" id="RU362060"/>
    </source>
</evidence>
<organism evidence="15">
    <name type="scientific">Physcomitrium patens</name>
    <name type="common">Spreading-leaved earth moss</name>
    <name type="synonym">Physcomitrella patens</name>
    <dbReference type="NCBI Taxonomy" id="3218"/>
    <lineage>
        <taxon>Eukaryota</taxon>
        <taxon>Viridiplantae</taxon>
        <taxon>Streptophyta</taxon>
        <taxon>Embryophyta</taxon>
        <taxon>Bryophyta</taxon>
        <taxon>Bryophytina</taxon>
        <taxon>Bryopsida</taxon>
        <taxon>Funariidae</taxon>
        <taxon>Funariales</taxon>
        <taxon>Funariaceae</taxon>
        <taxon>Physcomitrium</taxon>
    </lineage>
</organism>
<dbReference type="InterPro" id="IPR000823">
    <property type="entry name" value="Peroxidase_pln"/>
</dbReference>
<evidence type="ECO:0000256" key="8">
    <source>
        <dbReference type="ARBA" id="ARBA00023157"/>
    </source>
</evidence>
<dbReference type="PANTHER" id="PTHR31517:SF84">
    <property type="entry name" value="PEROXIDASE"/>
    <property type="match status" value="1"/>
</dbReference>
<accession>A9SIE3</accession>
<dbReference type="InterPro" id="IPR002016">
    <property type="entry name" value="Haem_peroxidase"/>
</dbReference>
<evidence type="ECO:0000256" key="6">
    <source>
        <dbReference type="ARBA" id="ARBA00022729"/>
    </source>
</evidence>
<evidence type="ECO:0000256" key="12">
    <source>
        <dbReference type="PIRSR" id="PIRSR600823-5"/>
    </source>
</evidence>
<dbReference type="GO" id="GO:0042744">
    <property type="term" value="P:hydrogen peroxide catabolic process"/>
    <property type="evidence" value="ECO:0007669"/>
    <property type="project" value="UniProtKB-KW"/>
</dbReference>
<sequence>MSTIPVNTEDGADLHYDFFEHNCPEVENIVCNPIYESYLKNSTIAPGVLRMAYHDCFVRGCDASLLLEGPDSEKSHPINAPMHGFEAIDAAKEEVEKACPGVVSCADVLQFAVRDVVILTGGCDWRVLAGRRDGLVSNSTEVPKNILAPDKKVSDLLQAFQKKGFNAAQMVTLTGAHTIGRASWFAFDVRIHNFSGDQSKVDPSLPPLFASILKKKCPSANLTKWVNLEVITPRRFDTQYYKNLIHKIGLLTSDMSMVADSHTQEQVYMNTNWQKFSSNFADAMVDLSKLDVLTVQSGEIRLKCRFVN</sequence>
<dbReference type="GO" id="GO:0140825">
    <property type="term" value="F:lactoperoxidase activity"/>
    <property type="evidence" value="ECO:0007669"/>
    <property type="project" value="UniProtKB-EC"/>
</dbReference>
<comment type="subcellular location">
    <subcellularLocation>
        <location evidence="13">Secreted</location>
    </subcellularLocation>
</comment>
<evidence type="ECO:0000256" key="4">
    <source>
        <dbReference type="ARBA" id="ARBA00022617"/>
    </source>
</evidence>
<dbReference type="InterPro" id="IPR010255">
    <property type="entry name" value="Haem_peroxidase_sf"/>
</dbReference>
<feature type="binding site" evidence="10">
    <location>
        <position position="62"/>
    </location>
    <ligand>
        <name>Ca(2+)</name>
        <dbReference type="ChEBI" id="CHEBI:29108"/>
        <label>1</label>
    </ligand>
</feature>
<dbReference type="EnsemblPlants" id="Pp3c16_18920V3.1">
    <property type="protein sequence ID" value="Pp3c16_18920V3.1"/>
    <property type="gene ID" value="Pp3c16_18920"/>
</dbReference>
<evidence type="ECO:0000256" key="9">
    <source>
        <dbReference type="PIRSR" id="PIRSR600823-1"/>
    </source>
</evidence>
<feature type="site" description="Transition state stabilizer" evidence="11">
    <location>
        <position position="50"/>
    </location>
</feature>
<comment type="similarity">
    <text evidence="13">Belongs to the peroxidase family. Classical plant (class III) peroxidase subfamily.</text>
</comment>
<reference evidence="15 17" key="1">
    <citation type="journal article" date="2008" name="Science">
        <title>The Physcomitrella genome reveals evolutionary insights into the conquest of land by plants.</title>
        <authorList>
            <person name="Rensing S."/>
            <person name="Lang D."/>
            <person name="Zimmer A."/>
            <person name="Terry A."/>
            <person name="Salamov A."/>
            <person name="Shapiro H."/>
            <person name="Nishiyama T."/>
            <person name="Perroud P.-F."/>
            <person name="Lindquist E."/>
            <person name="Kamisugi Y."/>
            <person name="Tanahashi T."/>
            <person name="Sakakibara K."/>
            <person name="Fujita T."/>
            <person name="Oishi K."/>
            <person name="Shin-I T."/>
            <person name="Kuroki Y."/>
            <person name="Toyoda A."/>
            <person name="Suzuki Y."/>
            <person name="Hashimoto A."/>
            <person name="Yamaguchi K."/>
            <person name="Sugano A."/>
            <person name="Kohara Y."/>
            <person name="Fujiyama A."/>
            <person name="Anterola A."/>
            <person name="Aoki S."/>
            <person name="Ashton N."/>
            <person name="Barbazuk W.B."/>
            <person name="Barker E."/>
            <person name="Bennetzen J."/>
            <person name="Bezanilla M."/>
            <person name="Blankenship R."/>
            <person name="Cho S.H."/>
            <person name="Dutcher S."/>
            <person name="Estelle M."/>
            <person name="Fawcett J.A."/>
            <person name="Gundlach H."/>
            <person name="Hanada K."/>
            <person name="Heyl A."/>
            <person name="Hicks K.A."/>
            <person name="Hugh J."/>
            <person name="Lohr M."/>
            <person name="Mayer K."/>
            <person name="Melkozernov A."/>
            <person name="Murata T."/>
            <person name="Nelson D."/>
            <person name="Pils B."/>
            <person name="Prigge M."/>
            <person name="Reiss B."/>
            <person name="Renner T."/>
            <person name="Rombauts S."/>
            <person name="Rushton P."/>
            <person name="Sanderfoot A."/>
            <person name="Schween G."/>
            <person name="Shiu S.-H."/>
            <person name="Stueber K."/>
            <person name="Theodoulou F.L."/>
            <person name="Tu H."/>
            <person name="Van de Peer Y."/>
            <person name="Verrier P.J."/>
            <person name="Waters E."/>
            <person name="Wood A."/>
            <person name="Yang L."/>
            <person name="Cove D."/>
            <person name="Cuming A."/>
            <person name="Hasebe M."/>
            <person name="Lucas S."/>
            <person name="Mishler D.B."/>
            <person name="Reski R."/>
            <person name="Grigoriev I."/>
            <person name="Quatrano R.S."/>
            <person name="Boore J.L."/>
        </authorList>
    </citation>
    <scope>NUCLEOTIDE SEQUENCE [LARGE SCALE GENOMIC DNA]</scope>
    <source>
        <strain evidence="16 17">cv. Gransden 2004</strain>
    </source>
</reference>
<dbReference type="PaxDb" id="3218-PP1S81_174V6.1"/>
<dbReference type="STRING" id="3218.A9SIE3"/>
<dbReference type="GO" id="GO:0006950">
    <property type="term" value="P:response to stress"/>
    <property type="evidence" value="ECO:0000318"/>
    <property type="project" value="GO_Central"/>
</dbReference>
<proteinExistence type="inferred from homology"/>
<comment type="cofactor">
    <cofactor evidence="10 13">
        <name>Ca(2+)</name>
        <dbReference type="ChEBI" id="CHEBI:29108"/>
    </cofactor>
    <text evidence="10 13">Binds 2 calcium ions per subunit.</text>
</comment>
<evidence type="ECO:0000256" key="11">
    <source>
        <dbReference type="PIRSR" id="PIRSR600823-4"/>
    </source>
</evidence>
<feature type="disulfide bond" evidence="12">
    <location>
        <begin position="105"/>
        <end position="304"/>
    </location>
</feature>
<feature type="binding site" evidence="10">
    <location>
        <position position="232"/>
    </location>
    <ligand>
        <name>Ca(2+)</name>
        <dbReference type="ChEBI" id="CHEBI:29108"/>
        <label>2</label>
    </ligand>
</feature>
<dbReference type="Pfam" id="PF00141">
    <property type="entry name" value="peroxidase"/>
    <property type="match status" value="1"/>
</dbReference>
<dbReference type="GO" id="GO:0004601">
    <property type="term" value="F:peroxidase activity"/>
    <property type="evidence" value="ECO:0000318"/>
    <property type="project" value="GO_Central"/>
</dbReference>
<dbReference type="PANTHER" id="PTHR31517">
    <property type="match status" value="1"/>
</dbReference>
<keyword evidence="13" id="KW-0964">Secreted</keyword>
<evidence type="ECO:0000256" key="3">
    <source>
        <dbReference type="ARBA" id="ARBA00022559"/>
    </source>
</evidence>
<dbReference type="FunFam" id="1.10.520.10:FF:000023">
    <property type="entry name" value="Peroxidase"/>
    <property type="match status" value="1"/>
</dbReference>
<feature type="binding site" evidence="10">
    <location>
        <position position="178"/>
    </location>
    <ligand>
        <name>Ca(2+)</name>
        <dbReference type="ChEBI" id="CHEBI:29108"/>
        <label>2</label>
    </ligand>
</feature>
<feature type="binding site" evidence="10">
    <location>
        <position position="64"/>
    </location>
    <ligand>
        <name>Ca(2+)</name>
        <dbReference type="ChEBI" id="CHEBI:29108"/>
        <label>1</label>
    </ligand>
</feature>
<dbReference type="Gramene" id="Pp3c16_18920V3.1">
    <property type="protein sequence ID" value="Pp3c16_18920V3.1"/>
    <property type="gene ID" value="Pp3c16_18920"/>
</dbReference>
<keyword evidence="7 10" id="KW-0408">Iron</keyword>
<feature type="binding site" description="axial binding residue" evidence="10">
    <location>
        <position position="177"/>
    </location>
    <ligand>
        <name>heme b</name>
        <dbReference type="ChEBI" id="CHEBI:60344"/>
    </ligand>
    <ligandPart>
        <name>Fe</name>
        <dbReference type="ChEBI" id="CHEBI:18248"/>
    </ligandPart>
</feature>
<comment type="function">
    <text evidence="13">Removal of H(2)O(2), oxidation of toxic reductants, biosynthesis and degradation of lignin, suberization, auxin catabolism, response to environmental stresses such as wounding, pathogen attack and oxidative stress.</text>
</comment>
<evidence type="ECO:0000256" key="7">
    <source>
        <dbReference type="ARBA" id="ARBA00023004"/>
    </source>
</evidence>
<evidence type="ECO:0000256" key="5">
    <source>
        <dbReference type="ARBA" id="ARBA00022723"/>
    </source>
</evidence>
<dbReference type="PRINTS" id="PR00461">
    <property type="entry name" value="PLPEROXIDASE"/>
</dbReference>
<evidence type="ECO:0000256" key="1">
    <source>
        <dbReference type="ARBA" id="ARBA00000189"/>
    </source>
</evidence>
<dbReference type="GO" id="GO:0046872">
    <property type="term" value="F:metal ion binding"/>
    <property type="evidence" value="ECO:0007669"/>
    <property type="project" value="UniProtKB-UniRule"/>
</dbReference>
<feature type="binding site" evidence="10">
    <location>
        <position position="55"/>
    </location>
    <ligand>
        <name>Ca(2+)</name>
        <dbReference type="ChEBI" id="CHEBI:29108"/>
        <label>1</label>
    </ligand>
</feature>
<dbReference type="EMBL" id="ABEU02000016">
    <property type="protein sequence ID" value="PNR38090.1"/>
    <property type="molecule type" value="Genomic_DNA"/>
</dbReference>
<dbReference type="PROSITE" id="PS50873">
    <property type="entry name" value="PEROXIDASE_4"/>
    <property type="match status" value="1"/>
</dbReference>
<dbReference type="Proteomes" id="UP000006727">
    <property type="component" value="Chromosome 16"/>
</dbReference>
<dbReference type="EC" id="1.11.1.7" evidence="2 13"/>
<reference evidence="16" key="3">
    <citation type="submission" date="2020-12" db="UniProtKB">
        <authorList>
            <consortium name="EnsemblPlants"/>
        </authorList>
    </citation>
    <scope>IDENTIFICATION</scope>
</reference>
<dbReference type="Gene3D" id="1.10.520.10">
    <property type="match status" value="1"/>
</dbReference>
<evidence type="ECO:0000313" key="16">
    <source>
        <dbReference type="EnsemblPlants" id="Pp3c16_18920V3.1"/>
    </source>
</evidence>
<evidence type="ECO:0000259" key="14">
    <source>
        <dbReference type="PROSITE" id="PS50873"/>
    </source>
</evidence>
<keyword evidence="4 13" id="KW-0349">Heme</keyword>
<dbReference type="GO" id="GO:0020037">
    <property type="term" value="F:heme binding"/>
    <property type="evidence" value="ECO:0007669"/>
    <property type="project" value="UniProtKB-UniRule"/>
</dbReference>
<dbReference type="InParanoid" id="A9SIE3"/>
<feature type="domain" description="Plant heme peroxidase family profile" evidence="14">
    <location>
        <begin position="13"/>
        <end position="308"/>
    </location>
</feature>
<dbReference type="SUPFAM" id="SSF48113">
    <property type="entry name" value="Heme-dependent peroxidases"/>
    <property type="match status" value="1"/>
</dbReference>
<evidence type="ECO:0000256" key="10">
    <source>
        <dbReference type="PIRSR" id="PIRSR600823-3"/>
    </source>
</evidence>
<dbReference type="GO" id="GO:0006979">
    <property type="term" value="P:response to oxidative stress"/>
    <property type="evidence" value="ECO:0007669"/>
    <property type="project" value="UniProtKB-UniRule"/>
</dbReference>
<keyword evidence="13" id="KW-0560">Oxidoreductase</keyword>